<protein>
    <submittedName>
        <fullName evidence="1">Uncharacterized protein</fullName>
    </submittedName>
</protein>
<sequence length="310" mass="34869">MSHHLYEVDLMVLPIHCLVTETRLIPCSQRRHALFSQDAALWQGCVPFVCTQEETADTGSPQAQLEDNFKDGMRLPLDCRGRGLCPLDGHRQSVWPAFKKRRTAGLAPVLIRDMLTFFSNSSNHQSLHILIILVPYYASRIPLWCQTVFHAFKKPLLPTTPASGYLLNPKPHAFGVWCGSLPPVVSPRATADSFDIACSSRRPSTCIIRQTYLSITYLTQYIPRRLSNIKGQVSKLPNTHIFEIEKGKELGHNSTKHHRDLGQWRTLLDLAYHPTPTSTSNLVARCPFGLWGRLSCRTPHPASLSSPTIQ</sequence>
<accession>A0AA40EME8</accession>
<gene>
    <name evidence="1" type="ORF">B0T21DRAFT_123520</name>
</gene>
<name>A0AA40EME8_9PEZI</name>
<comment type="caution">
    <text evidence="1">The sequence shown here is derived from an EMBL/GenBank/DDBJ whole genome shotgun (WGS) entry which is preliminary data.</text>
</comment>
<dbReference type="AlphaFoldDB" id="A0AA40EME8"/>
<dbReference type="EMBL" id="JAUKTV010000003">
    <property type="protein sequence ID" value="KAK0742027.1"/>
    <property type="molecule type" value="Genomic_DNA"/>
</dbReference>
<organism evidence="1 2">
    <name type="scientific">Apiosordaria backusii</name>
    <dbReference type="NCBI Taxonomy" id="314023"/>
    <lineage>
        <taxon>Eukaryota</taxon>
        <taxon>Fungi</taxon>
        <taxon>Dikarya</taxon>
        <taxon>Ascomycota</taxon>
        <taxon>Pezizomycotina</taxon>
        <taxon>Sordariomycetes</taxon>
        <taxon>Sordariomycetidae</taxon>
        <taxon>Sordariales</taxon>
        <taxon>Lasiosphaeriaceae</taxon>
        <taxon>Apiosordaria</taxon>
    </lineage>
</organism>
<proteinExistence type="predicted"/>
<evidence type="ECO:0000313" key="2">
    <source>
        <dbReference type="Proteomes" id="UP001172159"/>
    </source>
</evidence>
<dbReference type="Proteomes" id="UP001172159">
    <property type="component" value="Unassembled WGS sequence"/>
</dbReference>
<reference evidence="1" key="1">
    <citation type="submission" date="2023-06" db="EMBL/GenBank/DDBJ databases">
        <title>Genome-scale phylogeny and comparative genomics of the fungal order Sordariales.</title>
        <authorList>
            <consortium name="Lawrence Berkeley National Laboratory"/>
            <person name="Hensen N."/>
            <person name="Bonometti L."/>
            <person name="Westerberg I."/>
            <person name="Brannstrom I.O."/>
            <person name="Guillou S."/>
            <person name="Cros-Aarteil S."/>
            <person name="Calhoun S."/>
            <person name="Haridas S."/>
            <person name="Kuo A."/>
            <person name="Mondo S."/>
            <person name="Pangilinan J."/>
            <person name="Riley R."/>
            <person name="Labutti K."/>
            <person name="Andreopoulos B."/>
            <person name="Lipzen A."/>
            <person name="Chen C."/>
            <person name="Yanf M."/>
            <person name="Daum C."/>
            <person name="Ng V."/>
            <person name="Clum A."/>
            <person name="Steindorff A."/>
            <person name="Ohm R."/>
            <person name="Martin F."/>
            <person name="Silar P."/>
            <person name="Natvig D."/>
            <person name="Lalanne C."/>
            <person name="Gautier V."/>
            <person name="Ament-Velasquez S.L."/>
            <person name="Kruys A."/>
            <person name="Hutchinson M.I."/>
            <person name="Powell A.J."/>
            <person name="Barry K."/>
            <person name="Miller A.N."/>
            <person name="Grigoriev I.V."/>
            <person name="Debuchy R."/>
            <person name="Gladieux P."/>
            <person name="Thoren M.H."/>
            <person name="Johannesson H."/>
        </authorList>
    </citation>
    <scope>NUCLEOTIDE SEQUENCE</scope>
    <source>
        <strain evidence="1">CBS 540.89</strain>
    </source>
</reference>
<evidence type="ECO:0000313" key="1">
    <source>
        <dbReference type="EMBL" id="KAK0742027.1"/>
    </source>
</evidence>
<keyword evidence="2" id="KW-1185">Reference proteome</keyword>